<name>A0AAE3V9V6_9FIRM</name>
<comment type="caution">
    <text evidence="1">The sequence shown here is derived from an EMBL/GenBank/DDBJ whole genome shotgun (WGS) entry which is preliminary data.</text>
</comment>
<dbReference type="Pfam" id="PF19642">
    <property type="entry name" value="DUF6145"/>
    <property type="match status" value="1"/>
</dbReference>
<protein>
    <submittedName>
        <fullName evidence="1">Uncharacterized protein</fullName>
    </submittedName>
</protein>
<dbReference type="RefSeq" id="WP_307254052.1">
    <property type="nucleotide sequence ID" value="NZ_JAUSTO010000005.1"/>
</dbReference>
<accession>A0AAE3V9V6</accession>
<dbReference type="EMBL" id="JAUSTO010000005">
    <property type="protein sequence ID" value="MDQ0152416.1"/>
    <property type="molecule type" value="Genomic_DNA"/>
</dbReference>
<organism evidence="1 2">
    <name type="scientific">Moryella indoligenes</name>
    <dbReference type="NCBI Taxonomy" id="371674"/>
    <lineage>
        <taxon>Bacteria</taxon>
        <taxon>Bacillati</taxon>
        <taxon>Bacillota</taxon>
        <taxon>Clostridia</taxon>
        <taxon>Lachnospirales</taxon>
        <taxon>Lachnospiraceae</taxon>
        <taxon>Moryella</taxon>
    </lineage>
</organism>
<reference evidence="1" key="1">
    <citation type="submission" date="2023-07" db="EMBL/GenBank/DDBJ databases">
        <title>Genomic Encyclopedia of Type Strains, Phase IV (KMG-IV): sequencing the most valuable type-strain genomes for metagenomic binning, comparative biology and taxonomic classification.</title>
        <authorList>
            <person name="Goeker M."/>
        </authorList>
    </citation>
    <scope>NUCLEOTIDE SEQUENCE</scope>
    <source>
        <strain evidence="1">DSM 19659</strain>
    </source>
</reference>
<sequence length="119" mass="13907">MREERERSSNGEESLVLCGANSYHRKYYLNPEFTRLPEQIRQELQILCVTITEEAGGILTLEFEPDGSLHFKVRAEEGDYLFDDIASGMKISRARFEHQELLEELELYYRVVFLGESPE</sequence>
<dbReference type="AlphaFoldDB" id="A0AAE3V9V6"/>
<keyword evidence="2" id="KW-1185">Reference proteome</keyword>
<dbReference type="Proteomes" id="UP001241537">
    <property type="component" value="Unassembled WGS sequence"/>
</dbReference>
<proteinExistence type="predicted"/>
<evidence type="ECO:0000313" key="2">
    <source>
        <dbReference type="Proteomes" id="UP001241537"/>
    </source>
</evidence>
<gene>
    <name evidence="1" type="ORF">J2S20_001105</name>
</gene>
<evidence type="ECO:0000313" key="1">
    <source>
        <dbReference type="EMBL" id="MDQ0152416.1"/>
    </source>
</evidence>
<dbReference type="InterPro" id="IPR046143">
    <property type="entry name" value="DUF6145"/>
</dbReference>